<dbReference type="OrthoDB" id="786429at2759"/>
<organism evidence="2 3">
    <name type="scientific">Dendrobium nobile</name>
    <name type="common">Orchid</name>
    <dbReference type="NCBI Taxonomy" id="94219"/>
    <lineage>
        <taxon>Eukaryota</taxon>
        <taxon>Viridiplantae</taxon>
        <taxon>Streptophyta</taxon>
        <taxon>Embryophyta</taxon>
        <taxon>Tracheophyta</taxon>
        <taxon>Spermatophyta</taxon>
        <taxon>Magnoliopsida</taxon>
        <taxon>Liliopsida</taxon>
        <taxon>Asparagales</taxon>
        <taxon>Orchidaceae</taxon>
        <taxon>Epidendroideae</taxon>
        <taxon>Malaxideae</taxon>
        <taxon>Dendrobiinae</taxon>
        <taxon>Dendrobium</taxon>
    </lineage>
</organism>
<keyword evidence="1" id="KW-0812">Transmembrane</keyword>
<reference evidence="2" key="1">
    <citation type="journal article" date="2022" name="Front. Genet.">
        <title>Chromosome-Scale Assembly of the Dendrobium nobile Genome Provides Insights Into the Molecular Mechanism of the Biosynthesis of the Medicinal Active Ingredient of Dendrobium.</title>
        <authorList>
            <person name="Xu Q."/>
            <person name="Niu S.-C."/>
            <person name="Li K.-L."/>
            <person name="Zheng P.-J."/>
            <person name="Zhang X.-J."/>
            <person name="Jia Y."/>
            <person name="Liu Y."/>
            <person name="Niu Y.-X."/>
            <person name="Yu L.-H."/>
            <person name="Chen D.-F."/>
            <person name="Zhang G.-Q."/>
        </authorList>
    </citation>
    <scope>NUCLEOTIDE SEQUENCE</scope>
    <source>
        <tissue evidence="2">Leaf</tissue>
    </source>
</reference>
<dbReference type="PANTHER" id="PTHR37706:SF2">
    <property type="entry name" value="TRANSMEMBRANE PROTEIN"/>
    <property type="match status" value="1"/>
</dbReference>
<evidence type="ECO:0000313" key="2">
    <source>
        <dbReference type="EMBL" id="KAI0491759.1"/>
    </source>
</evidence>
<evidence type="ECO:0000313" key="3">
    <source>
        <dbReference type="Proteomes" id="UP000829196"/>
    </source>
</evidence>
<comment type="caution">
    <text evidence="2">The sequence shown here is derived from an EMBL/GenBank/DDBJ whole genome shotgun (WGS) entry which is preliminary data.</text>
</comment>
<keyword evidence="3" id="KW-1185">Reference proteome</keyword>
<feature type="transmembrane region" description="Helical" evidence="1">
    <location>
        <begin position="91"/>
        <end position="110"/>
    </location>
</feature>
<dbReference type="PANTHER" id="PTHR37706">
    <property type="entry name" value="TRANSMEMBRANE PROTEIN"/>
    <property type="match status" value="1"/>
</dbReference>
<sequence>MAAPAVSFVALQPSFSSAAPRFLPFLAVIRTGAPVAPFGLLSLNRNFQVRRNLSTAASSRPPPSQPSSEENKNFFSGLQAMFSKAEDSLRIFFAVLFWMSLFFWGSAWEGRDDDRRRGLRKRK</sequence>
<keyword evidence="1" id="KW-0472">Membrane</keyword>
<name>A0A8T3A6R6_DENNO</name>
<keyword evidence="1" id="KW-1133">Transmembrane helix</keyword>
<gene>
    <name evidence="2" type="ORF">KFK09_026019</name>
</gene>
<protein>
    <submittedName>
        <fullName evidence="2">Uncharacterized protein</fullName>
    </submittedName>
</protein>
<dbReference type="AlphaFoldDB" id="A0A8T3A6R6"/>
<proteinExistence type="predicted"/>
<dbReference type="EMBL" id="JAGYWB010000018">
    <property type="protein sequence ID" value="KAI0491759.1"/>
    <property type="molecule type" value="Genomic_DNA"/>
</dbReference>
<accession>A0A8T3A6R6</accession>
<evidence type="ECO:0000256" key="1">
    <source>
        <dbReference type="SAM" id="Phobius"/>
    </source>
</evidence>
<dbReference type="Proteomes" id="UP000829196">
    <property type="component" value="Unassembled WGS sequence"/>
</dbReference>